<sequence length="92" mass="10375">MTMATFLKKYGKFVFDYDQDKQTQERTSDEESTLACFVCNFRNLVIHMVLGIPAAADNWFVSSSTKISFPARNSSATKERATGKIQPLTNNN</sequence>
<comment type="caution">
    <text evidence="2">The sequence shown here is derived from an EMBL/GenBank/DDBJ whole genome shotgun (WGS) entry which is preliminary data.</text>
</comment>
<proteinExistence type="predicted"/>
<accession>A0ABQ9Z264</accession>
<dbReference type="EMBL" id="JAOYFB010000002">
    <property type="protein sequence ID" value="KAK4006997.1"/>
    <property type="molecule type" value="Genomic_DNA"/>
</dbReference>
<gene>
    <name evidence="2" type="ORF">OUZ56_012152</name>
</gene>
<organism evidence="2 3">
    <name type="scientific">Daphnia magna</name>
    <dbReference type="NCBI Taxonomy" id="35525"/>
    <lineage>
        <taxon>Eukaryota</taxon>
        <taxon>Metazoa</taxon>
        <taxon>Ecdysozoa</taxon>
        <taxon>Arthropoda</taxon>
        <taxon>Crustacea</taxon>
        <taxon>Branchiopoda</taxon>
        <taxon>Diplostraca</taxon>
        <taxon>Cladocera</taxon>
        <taxon>Anomopoda</taxon>
        <taxon>Daphniidae</taxon>
        <taxon>Daphnia</taxon>
    </lineage>
</organism>
<evidence type="ECO:0000256" key="1">
    <source>
        <dbReference type="SAM" id="MobiDB-lite"/>
    </source>
</evidence>
<keyword evidence="3" id="KW-1185">Reference proteome</keyword>
<reference evidence="2 3" key="1">
    <citation type="journal article" date="2023" name="Nucleic Acids Res.">
        <title>The hologenome of Daphnia magna reveals possible DNA methylation and microbiome-mediated evolution of the host genome.</title>
        <authorList>
            <person name="Chaturvedi A."/>
            <person name="Li X."/>
            <person name="Dhandapani V."/>
            <person name="Marshall H."/>
            <person name="Kissane S."/>
            <person name="Cuenca-Cambronero M."/>
            <person name="Asole G."/>
            <person name="Calvet F."/>
            <person name="Ruiz-Romero M."/>
            <person name="Marangio P."/>
            <person name="Guigo R."/>
            <person name="Rago D."/>
            <person name="Mirbahai L."/>
            <person name="Eastwood N."/>
            <person name="Colbourne J.K."/>
            <person name="Zhou J."/>
            <person name="Mallon E."/>
            <person name="Orsini L."/>
        </authorList>
    </citation>
    <scope>NUCLEOTIDE SEQUENCE [LARGE SCALE GENOMIC DNA]</scope>
    <source>
        <strain evidence="2">LRV0_1</strain>
    </source>
</reference>
<name>A0ABQ9Z264_9CRUS</name>
<evidence type="ECO:0000313" key="3">
    <source>
        <dbReference type="Proteomes" id="UP001234178"/>
    </source>
</evidence>
<evidence type="ECO:0000313" key="2">
    <source>
        <dbReference type="EMBL" id="KAK4006997.1"/>
    </source>
</evidence>
<protein>
    <submittedName>
        <fullName evidence="2">Uncharacterized protein</fullName>
    </submittedName>
</protein>
<feature type="region of interest" description="Disordered" evidence="1">
    <location>
        <begin position="71"/>
        <end position="92"/>
    </location>
</feature>
<dbReference type="Proteomes" id="UP001234178">
    <property type="component" value="Unassembled WGS sequence"/>
</dbReference>